<dbReference type="Proteomes" id="UP000251120">
    <property type="component" value="Chromosome"/>
</dbReference>
<keyword evidence="3" id="KW-0678">Repressor</keyword>
<keyword evidence="4" id="KW-0378">Hydrolase</keyword>
<dbReference type="Pfam" id="PF00850">
    <property type="entry name" value="Hist_deacetyl"/>
    <property type="match status" value="1"/>
</dbReference>
<evidence type="ECO:0000256" key="3">
    <source>
        <dbReference type="ARBA" id="ARBA00022491"/>
    </source>
</evidence>
<dbReference type="SUPFAM" id="SSF52768">
    <property type="entry name" value="Arginase/deacetylase"/>
    <property type="match status" value="1"/>
</dbReference>
<evidence type="ECO:0000256" key="2">
    <source>
        <dbReference type="ARBA" id="ARBA00012111"/>
    </source>
</evidence>
<keyword evidence="5" id="KW-0156">Chromatin regulator</keyword>
<evidence type="ECO:0000313" key="10">
    <source>
        <dbReference type="EMBL" id="QIW11833.1"/>
    </source>
</evidence>
<dbReference type="GO" id="GO:0141221">
    <property type="term" value="F:histone deacetylase activity, hydrolytic mechanism"/>
    <property type="evidence" value="ECO:0007669"/>
    <property type="project" value="UniProtKB-EC"/>
</dbReference>
<dbReference type="EMBL" id="CP021781">
    <property type="protein sequence ID" value="AXA33601.1"/>
    <property type="molecule type" value="Genomic_DNA"/>
</dbReference>
<gene>
    <name evidence="9" type="ORF">CDH04_03885</name>
    <name evidence="10" type="ORF">FZC43_03885</name>
</gene>
<dbReference type="Proteomes" id="UP000681131">
    <property type="component" value="Chromosome"/>
</dbReference>
<dbReference type="Gene3D" id="3.40.800.20">
    <property type="entry name" value="Histone deacetylase domain"/>
    <property type="match status" value="1"/>
</dbReference>
<evidence type="ECO:0000256" key="4">
    <source>
        <dbReference type="ARBA" id="ARBA00022801"/>
    </source>
</evidence>
<feature type="domain" description="Histone deacetylase" evidence="8">
    <location>
        <begin position="79"/>
        <end position="326"/>
    </location>
</feature>
<dbReference type="AlphaFoldDB" id="A0A2Z4XXJ0"/>
<evidence type="ECO:0000259" key="8">
    <source>
        <dbReference type="Pfam" id="PF00850"/>
    </source>
</evidence>
<dbReference type="InterPro" id="IPR023696">
    <property type="entry name" value="Ureohydrolase_dom_sf"/>
</dbReference>
<accession>A0A2Z4XXJ0</accession>
<dbReference type="InterPro" id="IPR023801">
    <property type="entry name" value="His_deacetylse_dom"/>
</dbReference>
<dbReference type="InterPro" id="IPR037138">
    <property type="entry name" value="His_deacetylse_dom_sf"/>
</dbReference>
<dbReference type="PANTHER" id="PTHR10625">
    <property type="entry name" value="HISTONE DEACETYLASE HDAC1-RELATED"/>
    <property type="match status" value="1"/>
</dbReference>
<evidence type="ECO:0000256" key="1">
    <source>
        <dbReference type="ARBA" id="ARBA00007738"/>
    </source>
</evidence>
<evidence type="ECO:0000313" key="11">
    <source>
        <dbReference type="Proteomes" id="UP000251120"/>
    </source>
</evidence>
<keyword evidence="12" id="KW-1185">Reference proteome</keyword>
<dbReference type="OrthoDB" id="9808367at2"/>
<evidence type="ECO:0000313" key="9">
    <source>
        <dbReference type="EMBL" id="AXA33601.1"/>
    </source>
</evidence>
<organism evidence="9 11">
    <name type="scientific">Francisella adeliensis</name>
    <dbReference type="NCBI Taxonomy" id="2007306"/>
    <lineage>
        <taxon>Bacteria</taxon>
        <taxon>Pseudomonadati</taxon>
        <taxon>Pseudomonadota</taxon>
        <taxon>Gammaproteobacteria</taxon>
        <taxon>Thiotrichales</taxon>
        <taxon>Francisellaceae</taxon>
        <taxon>Francisella</taxon>
    </lineage>
</organism>
<dbReference type="InterPro" id="IPR000286">
    <property type="entry name" value="HDACs"/>
</dbReference>
<keyword evidence="6" id="KW-0805">Transcription regulation</keyword>
<evidence type="ECO:0000256" key="7">
    <source>
        <dbReference type="ARBA" id="ARBA00023163"/>
    </source>
</evidence>
<evidence type="ECO:0000313" key="12">
    <source>
        <dbReference type="Proteomes" id="UP000681131"/>
    </source>
</evidence>
<name>A0A2Z4XXJ0_9GAMM</name>
<dbReference type="EC" id="3.5.1.98" evidence="2"/>
<evidence type="ECO:0000256" key="5">
    <source>
        <dbReference type="ARBA" id="ARBA00022853"/>
    </source>
</evidence>
<dbReference type="EMBL" id="CP043424">
    <property type="protein sequence ID" value="QIW11833.1"/>
    <property type="molecule type" value="Genomic_DNA"/>
</dbReference>
<keyword evidence="7" id="KW-0804">Transcription</keyword>
<sequence>MSKINFFNNRELFKQHLNFTGSAEQPKRMDIVDLAKQKAKKNNLINSHKILPENFSDEFLTYLNQIHSNKHISEITNSPKYLTSTYPLKAFTQTFDTAIKNNQISFYAMRPPGHHSFDGGICKDDDFDGGYQVGEGFCYFNNIAFASMLANIKYSKKSILIIDWDYHHGNGTQSVLFDIKDNSIKARFKDFETYFISFHNATIYPYNEDPDLEPDNYATVCGKANNSNSFIKNIHTSKKDYIDSIFLPKFYKTIDEAFENISPDLVFISAGFDARHGDPIAKFTKDEGLSDNAYLQMTKYLKSKLKNSKNDAPIISLLEGGYNVTDSGFSEAVFQHLKGLYENE</sequence>
<reference evidence="9 11" key="1">
    <citation type="submission" date="2017-06" db="EMBL/GenBank/DDBJ databases">
        <title>Complete genome of Francisella adeliensis.</title>
        <authorList>
            <person name="Vallesi A."/>
            <person name="Sjodin A."/>
        </authorList>
    </citation>
    <scope>NUCLEOTIDE SEQUENCE [LARGE SCALE GENOMIC DNA]</scope>
    <source>
        <strain evidence="9 11">FDC440</strain>
    </source>
</reference>
<dbReference type="PANTHER" id="PTHR10625:SF5">
    <property type="entry name" value="HISTONE DEACETYLASE"/>
    <property type="match status" value="1"/>
</dbReference>
<evidence type="ECO:0000256" key="6">
    <source>
        <dbReference type="ARBA" id="ARBA00023015"/>
    </source>
</evidence>
<dbReference type="PRINTS" id="PR01270">
    <property type="entry name" value="HDASUPER"/>
</dbReference>
<dbReference type="GO" id="GO:0040029">
    <property type="term" value="P:epigenetic regulation of gene expression"/>
    <property type="evidence" value="ECO:0007669"/>
    <property type="project" value="TreeGrafter"/>
</dbReference>
<dbReference type="KEGG" id="fad:CDH04_03885"/>
<proteinExistence type="inferred from homology"/>
<reference evidence="10 12" key="2">
    <citation type="submission" date="2019-08" db="EMBL/GenBank/DDBJ databases">
        <title>Complete genome sequences of Francisella adeliensis (FSC1325 and FSC1326).</title>
        <authorList>
            <person name="Ohrman C."/>
            <person name="Uneklint I."/>
            <person name="Vallesi A."/>
            <person name="Karlsson L."/>
            <person name="Sjodin A."/>
        </authorList>
    </citation>
    <scope>NUCLEOTIDE SEQUENCE [LARGE SCALE GENOMIC DNA]</scope>
    <source>
        <strain evidence="10 12">FSC1325</strain>
    </source>
</reference>
<dbReference type="RefSeq" id="WP_112869774.1">
    <property type="nucleotide sequence ID" value="NZ_CP021781.1"/>
</dbReference>
<comment type="similarity">
    <text evidence="1">Belongs to the histone deacetylase family. HD type 2 subfamily.</text>
</comment>
<protein>
    <recommendedName>
        <fullName evidence="2">histone deacetylase</fullName>
        <ecNumber evidence="2">3.5.1.98</ecNumber>
    </recommendedName>
</protein>